<protein>
    <submittedName>
        <fullName evidence="5">NAD-dependent epimerase/dehydratase family protein</fullName>
    </submittedName>
</protein>
<accession>A0ABS6T079</accession>
<dbReference type="RefSeq" id="WP_218390812.1">
    <property type="nucleotide sequence ID" value="NZ_JAHUZE010000001.1"/>
</dbReference>
<dbReference type="InterPro" id="IPR001509">
    <property type="entry name" value="Epimerase_deHydtase"/>
</dbReference>
<comment type="caution">
    <text evidence="5">The sequence shown here is derived from an EMBL/GenBank/DDBJ whole genome shotgun (WGS) entry which is preliminary data.</text>
</comment>
<feature type="compositionally biased region" description="Basic and acidic residues" evidence="3">
    <location>
        <begin position="316"/>
        <end position="329"/>
    </location>
</feature>
<evidence type="ECO:0000256" key="1">
    <source>
        <dbReference type="ARBA" id="ARBA00005125"/>
    </source>
</evidence>
<dbReference type="Proteomes" id="UP000756530">
    <property type="component" value="Unassembled WGS sequence"/>
</dbReference>
<comment type="similarity">
    <text evidence="2">Belongs to the NAD(P)-dependent epimerase/dehydratase family.</text>
</comment>
<evidence type="ECO:0000313" key="6">
    <source>
        <dbReference type="Proteomes" id="UP000756530"/>
    </source>
</evidence>
<sequence length="329" mass="35526">MKVLVTGGAGFIGSNICAALLEHGADVTVLDNFSSGWRANLERLSGIRVERGDVRDTEAVTKAMDGCDTVFHLAASVGNKRSIDHPHVDTAINVQGTLNILMAARDQCVEKLVVSSSAGIYGELKTLPIREDHPLAPLTPYGVSKLYTEKMSLAFARTYGMEAICLRYFNVYGPNQRFDAYGNVIPIFAFRALAGDPIVIFGDGQQTRDFVHVDDVVQANIKAATNRGVSGAFNIASATQVTIRDLAHAVNSHVDRPVAIEHAGVRRGDVAHSRADITSAQQAFGYVPETELTPGLAGYMAWAREEADRAANATMSEKDLQTAEPWHAE</sequence>
<keyword evidence="6" id="KW-1185">Reference proteome</keyword>
<feature type="domain" description="NAD-dependent epimerase/dehydratase" evidence="4">
    <location>
        <begin position="3"/>
        <end position="236"/>
    </location>
</feature>
<evidence type="ECO:0000313" key="5">
    <source>
        <dbReference type="EMBL" id="MBV7377951.1"/>
    </source>
</evidence>
<comment type="pathway">
    <text evidence="1">Bacterial outer membrane biogenesis; LPS O-antigen biosynthesis.</text>
</comment>
<dbReference type="PANTHER" id="PTHR43000">
    <property type="entry name" value="DTDP-D-GLUCOSE 4,6-DEHYDRATASE-RELATED"/>
    <property type="match status" value="1"/>
</dbReference>
<feature type="region of interest" description="Disordered" evidence="3">
    <location>
        <begin position="310"/>
        <end position="329"/>
    </location>
</feature>
<dbReference type="EMBL" id="JAHUZE010000001">
    <property type="protein sequence ID" value="MBV7377951.1"/>
    <property type="molecule type" value="Genomic_DNA"/>
</dbReference>
<proteinExistence type="inferred from homology"/>
<organism evidence="5 6">
    <name type="scientific">Maritimibacter dapengensis</name>
    <dbReference type="NCBI Taxonomy" id="2836868"/>
    <lineage>
        <taxon>Bacteria</taxon>
        <taxon>Pseudomonadati</taxon>
        <taxon>Pseudomonadota</taxon>
        <taxon>Alphaproteobacteria</taxon>
        <taxon>Rhodobacterales</taxon>
        <taxon>Roseobacteraceae</taxon>
        <taxon>Maritimibacter</taxon>
    </lineage>
</organism>
<gene>
    <name evidence="5" type="ORF">KJP28_03360</name>
</gene>
<evidence type="ECO:0000256" key="3">
    <source>
        <dbReference type="SAM" id="MobiDB-lite"/>
    </source>
</evidence>
<reference evidence="5 6" key="1">
    <citation type="submission" date="2021-05" db="EMBL/GenBank/DDBJ databases">
        <title>Culturable bacteria isolated from Daya Bay.</title>
        <authorList>
            <person name="Zheng W."/>
            <person name="Yu S."/>
            <person name="Huang Y."/>
        </authorList>
    </citation>
    <scope>NUCLEOTIDE SEQUENCE [LARGE SCALE GENOMIC DNA]</scope>
    <source>
        <strain evidence="5 6">DP4N28-5</strain>
    </source>
</reference>
<dbReference type="Pfam" id="PF01370">
    <property type="entry name" value="Epimerase"/>
    <property type="match status" value="1"/>
</dbReference>
<evidence type="ECO:0000256" key="2">
    <source>
        <dbReference type="ARBA" id="ARBA00007637"/>
    </source>
</evidence>
<evidence type="ECO:0000259" key="4">
    <source>
        <dbReference type="Pfam" id="PF01370"/>
    </source>
</evidence>
<name>A0ABS6T079_9RHOB</name>